<dbReference type="KEGG" id="bbae:FRD01_01150"/>
<keyword evidence="3" id="KW-0175">Coiled coil</keyword>
<sequence>MRSRWSLTSVSETLFKREKFMTFRTTQKLVQILLAVFATFLIAIPSVSAQDMKVAYVDLQKALNEVGEGKSAKAKLKKEFDEKQKQLDKKQEDVKKLKENLESQAMMLSEDARRERAMELQKKMYELQQLYIQLQGDLSKKEAEATKKIFEKMGKIIEEIGKEKGYDMILERSESSILFAKPGMDITDELVRRYNKK</sequence>
<feature type="coiled-coil region" evidence="3">
    <location>
        <begin position="59"/>
        <end position="118"/>
    </location>
</feature>
<dbReference type="Pfam" id="PF03938">
    <property type="entry name" value="OmpH"/>
    <property type="match status" value="1"/>
</dbReference>
<dbReference type="Gene3D" id="3.30.910.20">
    <property type="entry name" value="Skp domain"/>
    <property type="match status" value="1"/>
</dbReference>
<dbReference type="InterPro" id="IPR005632">
    <property type="entry name" value="Chaperone_Skp"/>
</dbReference>
<dbReference type="InterPro" id="IPR024930">
    <property type="entry name" value="Skp_dom_sf"/>
</dbReference>
<reference evidence="4 5" key="1">
    <citation type="submission" date="2019-08" db="EMBL/GenBank/DDBJ databases">
        <authorList>
            <person name="Liang Q."/>
        </authorList>
    </citation>
    <scope>NUCLEOTIDE SEQUENCE [LARGE SCALE GENOMIC DNA]</scope>
    <source>
        <strain evidence="4 5">V1718</strain>
    </source>
</reference>
<evidence type="ECO:0000256" key="1">
    <source>
        <dbReference type="ARBA" id="ARBA00009091"/>
    </source>
</evidence>
<evidence type="ECO:0000256" key="2">
    <source>
        <dbReference type="ARBA" id="ARBA00022729"/>
    </source>
</evidence>
<dbReference type="OrthoDB" id="5432254at2"/>
<dbReference type="GO" id="GO:0050821">
    <property type="term" value="P:protein stabilization"/>
    <property type="evidence" value="ECO:0007669"/>
    <property type="project" value="TreeGrafter"/>
</dbReference>
<evidence type="ECO:0000313" key="5">
    <source>
        <dbReference type="Proteomes" id="UP000321595"/>
    </source>
</evidence>
<dbReference type="SUPFAM" id="SSF111384">
    <property type="entry name" value="OmpH-like"/>
    <property type="match status" value="1"/>
</dbReference>
<comment type="similarity">
    <text evidence="1">Belongs to the Skp family.</text>
</comment>
<evidence type="ECO:0000256" key="3">
    <source>
        <dbReference type="SAM" id="Coils"/>
    </source>
</evidence>
<dbReference type="PANTHER" id="PTHR35089:SF1">
    <property type="entry name" value="CHAPERONE PROTEIN SKP"/>
    <property type="match status" value="1"/>
</dbReference>
<dbReference type="GO" id="GO:0005829">
    <property type="term" value="C:cytosol"/>
    <property type="evidence" value="ECO:0007669"/>
    <property type="project" value="TreeGrafter"/>
</dbReference>
<accession>A0A5B8XL97</accession>
<proteinExistence type="inferred from homology"/>
<dbReference type="Proteomes" id="UP000321595">
    <property type="component" value="Chromosome"/>
</dbReference>
<organism evidence="4 5">
    <name type="scientific">Microvenator marinus</name>
    <dbReference type="NCBI Taxonomy" id="2600177"/>
    <lineage>
        <taxon>Bacteria</taxon>
        <taxon>Deltaproteobacteria</taxon>
        <taxon>Bradymonadales</taxon>
        <taxon>Microvenatoraceae</taxon>
        <taxon>Microvenator</taxon>
    </lineage>
</organism>
<keyword evidence="5" id="KW-1185">Reference proteome</keyword>
<dbReference type="AlphaFoldDB" id="A0A5B8XL97"/>
<evidence type="ECO:0000313" key="4">
    <source>
        <dbReference type="EMBL" id="QED25891.1"/>
    </source>
</evidence>
<dbReference type="PANTHER" id="PTHR35089">
    <property type="entry name" value="CHAPERONE PROTEIN SKP"/>
    <property type="match status" value="1"/>
</dbReference>
<dbReference type="EMBL" id="CP042467">
    <property type="protein sequence ID" value="QED25891.1"/>
    <property type="molecule type" value="Genomic_DNA"/>
</dbReference>
<dbReference type="SMART" id="SM00935">
    <property type="entry name" value="OmpH"/>
    <property type="match status" value="1"/>
</dbReference>
<keyword evidence="2" id="KW-0732">Signal</keyword>
<gene>
    <name evidence="4" type="ORF">FRD01_01150</name>
</gene>
<protein>
    <submittedName>
        <fullName evidence="4">OmpH family outer membrane protein</fullName>
    </submittedName>
</protein>
<name>A0A5B8XL97_9DELT</name>
<dbReference type="GO" id="GO:0051082">
    <property type="term" value="F:unfolded protein binding"/>
    <property type="evidence" value="ECO:0007669"/>
    <property type="project" value="InterPro"/>
</dbReference>